<sequence>MASQHWKFRKHWNGTFNFDPQEPEASSSDSDTCGSSHASGWEAASSSAPSPNRRQLERPRRDPQGNPWRGSVRRAGERVYFGWDSSSSSGAEDNNSSMTTASELLYQRRSRAGRSAELPLSEASRRLRPSSNSHLHRFHYSDHYDPNYHHYYHCHGSLRFRNFLQRVSEMDDQNELSEQSSSSSLLSDETNHGRNRIMNFFSEQTIENNSLRGAVMQARNHLYERLRASSLVRNRHNSTASTVRENLSLRNAGPWETEVDQDRVASRNQWFEDELLAQFPPLSEPKPQGLSQKGISSLPKELFAPRSATGSKGSKEGNSALEQEDCPVCLEHFLPGEQLIRLGCRHRFHPVCLNPWLKICGDCPYCRANVLQYSGPSVSQSSSREAT</sequence>
<dbReference type="GO" id="GO:0005634">
    <property type="term" value="C:nucleus"/>
    <property type="evidence" value="ECO:0007669"/>
    <property type="project" value="TreeGrafter"/>
</dbReference>
<dbReference type="SMART" id="SM00184">
    <property type="entry name" value="RING"/>
    <property type="match status" value="1"/>
</dbReference>
<feature type="region of interest" description="Disordered" evidence="5">
    <location>
        <begin position="1"/>
        <end position="71"/>
    </location>
</feature>
<evidence type="ECO:0000313" key="7">
    <source>
        <dbReference type="EMBL" id="ABR17941.1"/>
    </source>
</evidence>
<name>B8LQL1_PICSI</name>
<dbReference type="PANTHER" id="PTHR45931:SF3">
    <property type="entry name" value="RING ZINC FINGER-CONTAINING PROTEIN"/>
    <property type="match status" value="1"/>
</dbReference>
<keyword evidence="2 4" id="KW-0863">Zinc-finger</keyword>
<accession>B8LQL1</accession>
<dbReference type="GO" id="GO:0008270">
    <property type="term" value="F:zinc ion binding"/>
    <property type="evidence" value="ECO:0007669"/>
    <property type="project" value="UniProtKB-KW"/>
</dbReference>
<dbReference type="PROSITE" id="PS50089">
    <property type="entry name" value="ZF_RING_2"/>
    <property type="match status" value="1"/>
</dbReference>
<dbReference type="Gene3D" id="3.30.40.10">
    <property type="entry name" value="Zinc/RING finger domain, C3HC4 (zinc finger)"/>
    <property type="match status" value="1"/>
</dbReference>
<feature type="compositionally biased region" description="Basic and acidic residues" evidence="5">
    <location>
        <begin position="54"/>
        <end position="63"/>
    </location>
</feature>
<dbReference type="InterPro" id="IPR013083">
    <property type="entry name" value="Znf_RING/FYVE/PHD"/>
</dbReference>
<dbReference type="InterPro" id="IPR001841">
    <property type="entry name" value="Znf_RING"/>
</dbReference>
<feature type="region of interest" description="Disordered" evidence="5">
    <location>
        <begin position="112"/>
        <end position="131"/>
    </location>
</feature>
<evidence type="ECO:0000256" key="3">
    <source>
        <dbReference type="ARBA" id="ARBA00022833"/>
    </source>
</evidence>
<feature type="compositionally biased region" description="Basic residues" evidence="5">
    <location>
        <begin position="1"/>
        <end position="12"/>
    </location>
</feature>
<evidence type="ECO:0000256" key="2">
    <source>
        <dbReference type="ARBA" id="ARBA00022771"/>
    </source>
</evidence>
<feature type="domain" description="RING-type" evidence="6">
    <location>
        <begin position="326"/>
        <end position="367"/>
    </location>
</feature>
<keyword evidence="3" id="KW-0862">Zinc</keyword>
<reference evidence="7" key="1">
    <citation type="submission" date="2007-06" db="EMBL/GenBank/DDBJ databases">
        <title>Full length cDNA sequences from Sitka Spruce (Picea sitchensis).</title>
        <authorList>
            <person name="Ralph S.G."/>
            <person name="Chun H.E."/>
            <person name="Liao N."/>
            <person name="Ali J."/>
            <person name="Reid K."/>
            <person name="Kolosova N."/>
            <person name="Cooper N."/>
            <person name="Cullis C."/>
            <person name="Jancsik S."/>
            <person name="Moore R."/>
            <person name="Mayo M."/>
            <person name="Wagner S."/>
            <person name="Holt R.A."/>
            <person name="Jones S.J.M."/>
            <person name="Marra M.A."/>
            <person name="Ritland C.E."/>
            <person name="Ritland K."/>
            <person name="Bohlmann J."/>
        </authorList>
    </citation>
    <scope>NUCLEOTIDE SEQUENCE</scope>
    <source>
        <tissue evidence="7">Bark</tissue>
    </source>
</reference>
<dbReference type="GO" id="GO:0006511">
    <property type="term" value="P:ubiquitin-dependent protein catabolic process"/>
    <property type="evidence" value="ECO:0007669"/>
    <property type="project" value="TreeGrafter"/>
</dbReference>
<dbReference type="AlphaFoldDB" id="B8LQL1"/>
<keyword evidence="1" id="KW-0479">Metal-binding</keyword>
<organism evidence="7">
    <name type="scientific">Picea sitchensis</name>
    <name type="common">Sitka spruce</name>
    <name type="synonym">Pinus sitchensis</name>
    <dbReference type="NCBI Taxonomy" id="3332"/>
    <lineage>
        <taxon>Eukaryota</taxon>
        <taxon>Viridiplantae</taxon>
        <taxon>Streptophyta</taxon>
        <taxon>Embryophyta</taxon>
        <taxon>Tracheophyta</taxon>
        <taxon>Spermatophyta</taxon>
        <taxon>Pinopsida</taxon>
        <taxon>Pinidae</taxon>
        <taxon>Conifers I</taxon>
        <taxon>Pinales</taxon>
        <taxon>Pinaceae</taxon>
        <taxon>Picea</taxon>
    </lineage>
</organism>
<dbReference type="Pfam" id="PF13639">
    <property type="entry name" value="zf-RING_2"/>
    <property type="match status" value="1"/>
</dbReference>
<proteinExistence type="evidence at transcript level"/>
<feature type="compositionally biased region" description="Low complexity" evidence="5">
    <location>
        <begin position="25"/>
        <end position="50"/>
    </location>
</feature>
<evidence type="ECO:0000256" key="4">
    <source>
        <dbReference type="PROSITE-ProRule" id="PRU00175"/>
    </source>
</evidence>
<evidence type="ECO:0000259" key="6">
    <source>
        <dbReference type="PROSITE" id="PS50089"/>
    </source>
</evidence>
<evidence type="ECO:0000256" key="1">
    <source>
        <dbReference type="ARBA" id="ARBA00022723"/>
    </source>
</evidence>
<dbReference type="InterPro" id="IPR051834">
    <property type="entry name" value="RING_finger_E3_ligase"/>
</dbReference>
<dbReference type="EMBL" id="EF678164">
    <property type="protein sequence ID" value="ABR17941.1"/>
    <property type="molecule type" value="mRNA"/>
</dbReference>
<dbReference type="GO" id="GO:0061630">
    <property type="term" value="F:ubiquitin protein ligase activity"/>
    <property type="evidence" value="ECO:0007669"/>
    <property type="project" value="TreeGrafter"/>
</dbReference>
<dbReference type="SUPFAM" id="SSF57850">
    <property type="entry name" value="RING/U-box"/>
    <property type="match status" value="1"/>
</dbReference>
<dbReference type="PANTHER" id="PTHR45931">
    <property type="entry name" value="SI:CH211-59O9.10"/>
    <property type="match status" value="1"/>
</dbReference>
<protein>
    <recommendedName>
        <fullName evidence="6">RING-type domain-containing protein</fullName>
    </recommendedName>
</protein>
<evidence type="ECO:0000256" key="5">
    <source>
        <dbReference type="SAM" id="MobiDB-lite"/>
    </source>
</evidence>